<dbReference type="EMBL" id="CP048286">
    <property type="protein sequence ID" value="QHW31103.1"/>
    <property type="molecule type" value="Genomic_DNA"/>
</dbReference>
<dbReference type="InterPro" id="IPR006059">
    <property type="entry name" value="SBP"/>
</dbReference>
<dbReference type="KEGG" id="prz:GZH47_09710"/>
<dbReference type="InterPro" id="IPR050490">
    <property type="entry name" value="Bact_solute-bd_prot1"/>
</dbReference>
<dbReference type="Gene3D" id="3.40.190.10">
    <property type="entry name" value="Periplasmic binding protein-like II"/>
    <property type="match status" value="2"/>
</dbReference>
<accession>A0A6C0NZI7</accession>
<dbReference type="Pfam" id="PF01547">
    <property type="entry name" value="SBP_bac_1"/>
    <property type="match status" value="1"/>
</dbReference>
<name>A0A6C0NZI7_9BACL</name>
<reference evidence="1 2" key="1">
    <citation type="submission" date="2020-02" db="EMBL/GenBank/DDBJ databases">
        <title>Paenibacillus sp. nov., isolated from rhizosphere soil of tomato.</title>
        <authorList>
            <person name="Weon H.-Y."/>
            <person name="Lee S.A."/>
        </authorList>
    </citation>
    <scope>NUCLEOTIDE SEQUENCE [LARGE SCALE GENOMIC DNA]</scope>
    <source>
        <strain evidence="1 2">14171R-81</strain>
    </source>
</reference>
<dbReference type="PANTHER" id="PTHR43649:SF12">
    <property type="entry name" value="DIACETYLCHITOBIOSE BINDING PROTEIN DASA"/>
    <property type="match status" value="1"/>
</dbReference>
<organism evidence="1 2">
    <name type="scientific">Paenibacillus rhizovicinus</name>
    <dbReference type="NCBI Taxonomy" id="2704463"/>
    <lineage>
        <taxon>Bacteria</taxon>
        <taxon>Bacillati</taxon>
        <taxon>Bacillota</taxon>
        <taxon>Bacilli</taxon>
        <taxon>Bacillales</taxon>
        <taxon>Paenibacillaceae</taxon>
        <taxon>Paenibacillus</taxon>
    </lineage>
</organism>
<dbReference type="SUPFAM" id="SSF53850">
    <property type="entry name" value="Periplasmic binding protein-like II"/>
    <property type="match status" value="1"/>
</dbReference>
<protein>
    <submittedName>
        <fullName evidence="1">Extracellular solute-binding protein</fullName>
    </submittedName>
</protein>
<gene>
    <name evidence="1" type="ORF">GZH47_09710</name>
</gene>
<dbReference type="Proteomes" id="UP000479114">
    <property type="component" value="Chromosome"/>
</dbReference>
<dbReference type="AlphaFoldDB" id="A0A6C0NZI7"/>
<keyword evidence="2" id="KW-1185">Reference proteome</keyword>
<proteinExistence type="predicted"/>
<evidence type="ECO:0000313" key="2">
    <source>
        <dbReference type="Proteomes" id="UP000479114"/>
    </source>
</evidence>
<dbReference type="RefSeq" id="WP_162639912.1">
    <property type="nucleotide sequence ID" value="NZ_CP048286.1"/>
</dbReference>
<sequence length="613" mass="68533">MGIITFFYLANDEEKEAPARFQRFLIATITRIMEGYGNFEGGTEMKADWRRPFVSVMLALLLTGATAACSQETEGPGGIAADGGGSNAEDAPGKLAMKDGKYKPEVTMTVVKSLDDSVKFKNGETIEDNVFTRWAKERLGINIRYLWTTPTTNDAYRTKLMLALTANEPLPDVLEVSGELAQDLIDSGKFRAVGELFDDYASDTYKKAMDEAPGAWLPYIRNGKPYGIPSIQYTMQHDDALWIRQDWLDKLHLRAPSTIDELERVMDAFVNEDPDGNGEKDTYGLALSLRSNYNAWIGAGPLFGAFGAIPQTWERDELGNIVYGSVRPEIKGALAKFKEWIGKGYFHQEVALHDEMKAAELFVSGKAGMAMGPTWLYDWPLQDVKKLSPNAVVKPYPLPTGPGGKLMQKSEGTHTMVTLISKNMKHPEIYFTMENYLYDQLNDPKEGDEFQYGFANGYDYAMIDGQPVYESDRIPGGYVDPLKYFPTMPPRIPSAFIPTLAELYNGKKPTTPFEKLLSHSSMNQMEAASIVVSQHEHTIDELFTGAPTPTMKDKWQNLAKMEQTAFTKIMYGDVPLSAFDDFVNNWYESGGAQITSEVRQWYKSVTETSSGDK</sequence>
<evidence type="ECO:0000313" key="1">
    <source>
        <dbReference type="EMBL" id="QHW31103.1"/>
    </source>
</evidence>
<dbReference type="PANTHER" id="PTHR43649">
    <property type="entry name" value="ARABINOSE-BINDING PROTEIN-RELATED"/>
    <property type="match status" value="1"/>
</dbReference>